<evidence type="ECO:0000256" key="6">
    <source>
        <dbReference type="ARBA" id="ARBA00023163"/>
    </source>
</evidence>
<evidence type="ECO:0000256" key="5">
    <source>
        <dbReference type="ARBA" id="ARBA00023159"/>
    </source>
</evidence>
<dbReference type="GO" id="GO:0006355">
    <property type="term" value="P:regulation of DNA-templated transcription"/>
    <property type="evidence" value="ECO:0007669"/>
    <property type="project" value="InterPro"/>
</dbReference>
<evidence type="ECO:0000313" key="10">
    <source>
        <dbReference type="Proteomes" id="UP000321518"/>
    </source>
</evidence>
<evidence type="ECO:0000256" key="8">
    <source>
        <dbReference type="RuleBase" id="RU364129"/>
    </source>
</evidence>
<keyword evidence="5 8" id="KW-0010">Activator</keyword>
<dbReference type="InterPro" id="IPR038089">
    <property type="entry name" value="Med31_sf"/>
</dbReference>
<comment type="subunit">
    <text evidence="8">Component of the Mediator complex.</text>
</comment>
<dbReference type="PANTHER" id="PTHR13186">
    <property type="entry name" value="MEDIATOR OF RNA POLYMERASE II TRANSCRIPTION SUBUNIT 31"/>
    <property type="match status" value="1"/>
</dbReference>
<keyword evidence="6 8" id="KW-0804">Transcription</keyword>
<dbReference type="AlphaFoldDB" id="A0A511KG49"/>
<dbReference type="GO" id="GO:0016592">
    <property type="term" value="C:mediator complex"/>
    <property type="evidence" value="ECO:0007669"/>
    <property type="project" value="InterPro"/>
</dbReference>
<dbReference type="Proteomes" id="UP000321518">
    <property type="component" value="Unassembled WGS sequence"/>
</dbReference>
<dbReference type="InterPro" id="IPR008831">
    <property type="entry name" value="Mediator_Med31"/>
</dbReference>
<comment type="similarity">
    <text evidence="2 8">Belongs to the Mediator complex subunit 31 family.</text>
</comment>
<proteinExistence type="inferred from homology"/>
<protein>
    <recommendedName>
        <fullName evidence="3 8">Mediator of RNA polymerase II transcription subunit 31</fullName>
    </recommendedName>
</protein>
<evidence type="ECO:0000313" key="9">
    <source>
        <dbReference type="EMBL" id="GEM08895.1"/>
    </source>
</evidence>
<evidence type="ECO:0000256" key="2">
    <source>
        <dbReference type="ARBA" id="ARBA00006378"/>
    </source>
</evidence>
<keyword evidence="4 8" id="KW-0805">Transcription regulation</keyword>
<comment type="subcellular location">
    <subcellularLocation>
        <location evidence="1 8">Nucleus</location>
    </subcellularLocation>
</comment>
<gene>
    <name evidence="9" type="ORF">Rt10032_c06g2912</name>
</gene>
<evidence type="ECO:0000256" key="4">
    <source>
        <dbReference type="ARBA" id="ARBA00023015"/>
    </source>
</evidence>
<dbReference type="GO" id="GO:0003712">
    <property type="term" value="F:transcription coregulator activity"/>
    <property type="evidence" value="ECO:0007669"/>
    <property type="project" value="InterPro"/>
</dbReference>
<dbReference type="OrthoDB" id="10257739at2759"/>
<dbReference type="EMBL" id="BJWK01000006">
    <property type="protein sequence ID" value="GEM08895.1"/>
    <property type="molecule type" value="Genomic_DNA"/>
</dbReference>
<accession>A0A511KG49</accession>
<organism evidence="9 10">
    <name type="scientific">Rhodotorula toruloides</name>
    <name type="common">Yeast</name>
    <name type="synonym">Rhodosporidium toruloides</name>
    <dbReference type="NCBI Taxonomy" id="5286"/>
    <lineage>
        <taxon>Eukaryota</taxon>
        <taxon>Fungi</taxon>
        <taxon>Dikarya</taxon>
        <taxon>Basidiomycota</taxon>
        <taxon>Pucciniomycotina</taxon>
        <taxon>Microbotryomycetes</taxon>
        <taxon>Sporidiobolales</taxon>
        <taxon>Sporidiobolaceae</taxon>
        <taxon>Rhodotorula</taxon>
    </lineage>
</organism>
<evidence type="ECO:0000256" key="1">
    <source>
        <dbReference type="ARBA" id="ARBA00004123"/>
    </source>
</evidence>
<comment type="function">
    <text evidence="8">Component of the Mediator complex, a coactivator involved in the regulated transcription of nearly all RNA polymerase II-dependent genes. Mediator functions as a bridge to convey information from gene-specific regulatory proteins to the basal RNA polymerase II transcription machinery. Mediator is recruited to promoters by direct interactions with regulatory proteins and serves as a scaffold for the assembly of a functional preinitiation complex with RNA polymerase II and the general transcription factors.</text>
</comment>
<sequence length="71" mass="8029">MASLASTPAAESTEQQRIANKIRFETELEFVSCLANPFYLQSLAQQGLFDSEPFLKCVLTMTSSRPPFFRH</sequence>
<evidence type="ECO:0000256" key="7">
    <source>
        <dbReference type="ARBA" id="ARBA00023242"/>
    </source>
</evidence>
<evidence type="ECO:0000256" key="3">
    <source>
        <dbReference type="ARBA" id="ARBA00019660"/>
    </source>
</evidence>
<keyword evidence="7 8" id="KW-0539">Nucleus</keyword>
<reference evidence="9 10" key="1">
    <citation type="submission" date="2019-07" db="EMBL/GenBank/DDBJ databases">
        <title>Rhodotorula toruloides NBRC10032 genome sequencing.</title>
        <authorList>
            <person name="Shida Y."/>
            <person name="Takaku H."/>
            <person name="Ogasawara W."/>
            <person name="Mori K."/>
        </authorList>
    </citation>
    <scope>NUCLEOTIDE SEQUENCE [LARGE SCALE GENOMIC DNA]</scope>
    <source>
        <strain evidence="9 10">NBRC10032</strain>
    </source>
</reference>
<dbReference type="Pfam" id="PF05669">
    <property type="entry name" value="Med31"/>
    <property type="match status" value="1"/>
</dbReference>
<comment type="caution">
    <text evidence="9">The sequence shown here is derived from an EMBL/GenBank/DDBJ whole genome shotgun (WGS) entry which is preliminary data.</text>
</comment>
<name>A0A511KG49_RHOTO</name>
<dbReference type="Gene3D" id="1.10.10.1340">
    <property type="entry name" value="Mediator of RNA polymerase II, submodule Med31 (Soh1)"/>
    <property type="match status" value="1"/>
</dbReference>